<name>A0AAJ0I3E2_9PEZI</name>
<comment type="caution">
    <text evidence="2">The sequence shown here is derived from an EMBL/GenBank/DDBJ whole genome shotgun (WGS) entry which is preliminary data.</text>
</comment>
<dbReference type="RefSeq" id="XP_062690728.1">
    <property type="nucleotide sequence ID" value="XM_062839780.1"/>
</dbReference>
<dbReference type="GO" id="GO:0020037">
    <property type="term" value="F:heme binding"/>
    <property type="evidence" value="ECO:0007669"/>
    <property type="project" value="InterPro"/>
</dbReference>
<dbReference type="GO" id="GO:0004497">
    <property type="term" value="F:monooxygenase activity"/>
    <property type="evidence" value="ECO:0007669"/>
    <property type="project" value="InterPro"/>
</dbReference>
<gene>
    <name evidence="2" type="ORF">B0T23DRAFT_421819</name>
</gene>
<dbReference type="GO" id="GO:0016705">
    <property type="term" value="F:oxidoreductase activity, acting on paired donors, with incorporation or reduction of molecular oxygen"/>
    <property type="evidence" value="ECO:0007669"/>
    <property type="project" value="InterPro"/>
</dbReference>
<sequence>MALIFFHFILPSLALILPMCFYFLAHWKVYPQQLPGIPYNQTASHHILGDIPDLVTSVRLTKERREEGVRRVMRELDRFEPERWLVRKNVKRGRRLAMQELRMMIVLLTLSFKFLPLPESLNGMEGRQMVLRSRQQCYVKVEVI</sequence>
<dbReference type="InterPro" id="IPR036396">
    <property type="entry name" value="Cyt_P450_sf"/>
</dbReference>
<reference evidence="2 3" key="1">
    <citation type="journal article" date="2023" name="Mol. Phylogenet. Evol.">
        <title>Genome-scale phylogeny and comparative genomics of the fungal order Sordariales.</title>
        <authorList>
            <person name="Hensen N."/>
            <person name="Bonometti L."/>
            <person name="Westerberg I."/>
            <person name="Brannstrom I.O."/>
            <person name="Guillou S."/>
            <person name="Cros-Aarteil S."/>
            <person name="Calhoun S."/>
            <person name="Haridas S."/>
            <person name="Kuo A."/>
            <person name="Mondo S."/>
            <person name="Pangilinan J."/>
            <person name="Riley R."/>
            <person name="LaButti K."/>
            <person name="Andreopoulos B."/>
            <person name="Lipzen A."/>
            <person name="Chen C."/>
            <person name="Yan M."/>
            <person name="Daum C."/>
            <person name="Ng V."/>
            <person name="Clum A."/>
            <person name="Steindorff A."/>
            <person name="Ohm R.A."/>
            <person name="Martin F."/>
            <person name="Silar P."/>
            <person name="Natvig D.O."/>
            <person name="Lalanne C."/>
            <person name="Gautier V."/>
            <person name="Ament-Velasquez S.L."/>
            <person name="Kruys A."/>
            <person name="Hutchinson M.I."/>
            <person name="Powell A.J."/>
            <person name="Barry K."/>
            <person name="Miller A.N."/>
            <person name="Grigoriev I.V."/>
            <person name="Debuchy R."/>
            <person name="Gladieux P."/>
            <person name="Hiltunen Thoren M."/>
            <person name="Johannesson H."/>
        </authorList>
    </citation>
    <scope>NUCLEOTIDE SEQUENCE [LARGE SCALE GENOMIC DNA]</scope>
    <source>
        <strain evidence="2 3">FGSC 10403</strain>
    </source>
</reference>
<dbReference type="SUPFAM" id="SSF48264">
    <property type="entry name" value="Cytochrome P450"/>
    <property type="match status" value="1"/>
</dbReference>
<accession>A0AAJ0I3E2</accession>
<evidence type="ECO:0000256" key="1">
    <source>
        <dbReference type="SAM" id="Phobius"/>
    </source>
</evidence>
<dbReference type="GO" id="GO:0005506">
    <property type="term" value="F:iron ion binding"/>
    <property type="evidence" value="ECO:0007669"/>
    <property type="project" value="InterPro"/>
</dbReference>
<keyword evidence="1" id="KW-0472">Membrane</keyword>
<dbReference type="Proteomes" id="UP001285908">
    <property type="component" value="Unassembled WGS sequence"/>
</dbReference>
<dbReference type="EMBL" id="JAULSX010000006">
    <property type="protein sequence ID" value="KAK3489021.1"/>
    <property type="molecule type" value="Genomic_DNA"/>
</dbReference>
<dbReference type="Gene3D" id="1.10.630.10">
    <property type="entry name" value="Cytochrome P450"/>
    <property type="match status" value="1"/>
</dbReference>
<evidence type="ECO:0000313" key="2">
    <source>
        <dbReference type="EMBL" id="KAK3489021.1"/>
    </source>
</evidence>
<keyword evidence="1" id="KW-1133">Transmembrane helix</keyword>
<organism evidence="2 3">
    <name type="scientific">Neurospora hispaniola</name>
    <dbReference type="NCBI Taxonomy" id="588809"/>
    <lineage>
        <taxon>Eukaryota</taxon>
        <taxon>Fungi</taxon>
        <taxon>Dikarya</taxon>
        <taxon>Ascomycota</taxon>
        <taxon>Pezizomycotina</taxon>
        <taxon>Sordariomycetes</taxon>
        <taxon>Sordariomycetidae</taxon>
        <taxon>Sordariales</taxon>
        <taxon>Sordariaceae</taxon>
        <taxon>Neurospora</taxon>
    </lineage>
</organism>
<dbReference type="GeneID" id="87877402"/>
<proteinExistence type="predicted"/>
<evidence type="ECO:0000313" key="3">
    <source>
        <dbReference type="Proteomes" id="UP001285908"/>
    </source>
</evidence>
<protein>
    <submittedName>
        <fullName evidence="2">Uncharacterized protein</fullName>
    </submittedName>
</protein>
<feature type="transmembrane region" description="Helical" evidence="1">
    <location>
        <begin position="6"/>
        <end position="25"/>
    </location>
</feature>
<dbReference type="AlphaFoldDB" id="A0AAJ0I3E2"/>
<keyword evidence="1" id="KW-0812">Transmembrane</keyword>
<keyword evidence="3" id="KW-1185">Reference proteome</keyword>